<keyword evidence="1" id="KW-1133">Transmembrane helix</keyword>
<sequence>MLRRISQMAFQPLGAICFWQPLQPKRLLQDVMTEFVETREFAGKDAFIVCGRFILRELQLIAQAFHLDGMMKKVEGIAWDSIRPENSFKYKVKYLPSTLGCCHNIGTLAFFINYKFEDILSSPSAILLDVIAVSALIIYVTRVALGYKQTWDRTLYEKTLASGFGSVHFLLDASEQQQYKEAILAYAILLKAEKGQATCRKSLGDECERFMYNVFKQKVEMPVDKAADTLLRLGLVTETPINGRMGLQAVPCPKACQALKQRWNSLLK</sequence>
<comment type="caution">
    <text evidence="2">The sequence shown here is derived from an EMBL/GenBank/DDBJ whole genome shotgun (WGS) entry which is preliminary data.</text>
</comment>
<organism evidence="2 3">
    <name type="scientific">Vitis vinifera</name>
    <name type="common">Grape</name>
    <dbReference type="NCBI Taxonomy" id="29760"/>
    <lineage>
        <taxon>Eukaryota</taxon>
        <taxon>Viridiplantae</taxon>
        <taxon>Streptophyta</taxon>
        <taxon>Embryophyta</taxon>
        <taxon>Tracheophyta</taxon>
        <taxon>Spermatophyta</taxon>
        <taxon>Magnoliopsida</taxon>
        <taxon>eudicotyledons</taxon>
        <taxon>Gunneridae</taxon>
        <taxon>Pentapetalae</taxon>
        <taxon>rosids</taxon>
        <taxon>Vitales</taxon>
        <taxon>Vitaceae</taxon>
        <taxon>Viteae</taxon>
        <taxon>Vitis</taxon>
    </lineage>
</organism>
<reference evidence="2 3" key="1">
    <citation type="journal article" date="2018" name="PLoS Genet.">
        <title>Population sequencing reveals clonal diversity and ancestral inbreeding in the grapevine cultivar Chardonnay.</title>
        <authorList>
            <person name="Roach M.J."/>
            <person name="Johnson D.L."/>
            <person name="Bohlmann J."/>
            <person name="van Vuuren H.J."/>
            <person name="Jones S.J."/>
            <person name="Pretorius I.S."/>
            <person name="Schmidt S.A."/>
            <person name="Borneman A.R."/>
        </authorList>
    </citation>
    <scope>NUCLEOTIDE SEQUENCE [LARGE SCALE GENOMIC DNA]</scope>
    <source>
        <strain evidence="3">cv. Chardonnay</strain>
        <tissue evidence="2">Leaf</tissue>
    </source>
</reference>
<name>A0A438DB12_VITVI</name>
<proteinExistence type="predicted"/>
<dbReference type="PANTHER" id="PTHR33645">
    <property type="entry name" value="AMINOPEPTIDASE (DUF3754)"/>
    <property type="match status" value="1"/>
</dbReference>
<gene>
    <name evidence="2" type="ORF">CK203_076555</name>
</gene>
<feature type="transmembrane region" description="Helical" evidence="1">
    <location>
        <begin position="126"/>
        <end position="145"/>
    </location>
</feature>
<protein>
    <submittedName>
        <fullName evidence="2">Uncharacterized protein</fullName>
    </submittedName>
</protein>
<dbReference type="PANTHER" id="PTHR33645:SF2">
    <property type="entry name" value="FAMILY PROTEIN, PUTATIVE (DUF3754)-RELATED"/>
    <property type="match status" value="1"/>
</dbReference>
<evidence type="ECO:0000313" key="3">
    <source>
        <dbReference type="Proteomes" id="UP000288805"/>
    </source>
</evidence>
<dbReference type="InterPro" id="IPR022227">
    <property type="entry name" value="DUF3754"/>
</dbReference>
<accession>A0A438DB12</accession>
<evidence type="ECO:0000313" key="2">
    <source>
        <dbReference type="EMBL" id="RVW32642.1"/>
    </source>
</evidence>
<keyword evidence="1" id="KW-0472">Membrane</keyword>
<keyword evidence="1" id="KW-0812">Transmembrane</keyword>
<feature type="transmembrane region" description="Helical" evidence="1">
    <location>
        <begin position="94"/>
        <end position="114"/>
    </location>
</feature>
<dbReference type="Pfam" id="PF12576">
    <property type="entry name" value="DUF3754"/>
    <property type="match status" value="1"/>
</dbReference>
<dbReference type="EMBL" id="QGNW01001711">
    <property type="protein sequence ID" value="RVW32642.1"/>
    <property type="molecule type" value="Genomic_DNA"/>
</dbReference>
<dbReference type="AlphaFoldDB" id="A0A438DB12"/>
<evidence type="ECO:0000256" key="1">
    <source>
        <dbReference type="SAM" id="Phobius"/>
    </source>
</evidence>
<dbReference type="Proteomes" id="UP000288805">
    <property type="component" value="Unassembled WGS sequence"/>
</dbReference>